<dbReference type="PANTHER" id="PTHR47755:SF1">
    <property type="entry name" value="CELL DIVISION PROTEIN FTSX"/>
    <property type="match status" value="1"/>
</dbReference>
<dbReference type="RefSeq" id="WP_194700948.1">
    <property type="nucleotide sequence ID" value="NZ_JADKNH010000003.1"/>
</dbReference>
<evidence type="ECO:0000256" key="2">
    <source>
        <dbReference type="SAM" id="Phobius"/>
    </source>
</evidence>
<keyword evidence="2" id="KW-0812">Transmembrane</keyword>
<dbReference type="Gene3D" id="3.30.70.3040">
    <property type="match status" value="1"/>
</dbReference>
<comment type="similarity">
    <text evidence="1">Belongs to the ABC-4 integral membrane protein family. FtsX subfamily.</text>
</comment>
<dbReference type="EMBL" id="JADKNH010000003">
    <property type="protein sequence ID" value="MBF4692708.1"/>
    <property type="molecule type" value="Genomic_DNA"/>
</dbReference>
<feature type="domain" description="FtsX extracellular" evidence="3">
    <location>
        <begin position="62"/>
        <end position="152"/>
    </location>
</feature>
<keyword evidence="1 2" id="KW-0472">Membrane</keyword>
<comment type="caution">
    <text evidence="4">The sequence shown here is derived from an EMBL/GenBank/DDBJ whole genome shotgun (WGS) entry which is preliminary data.</text>
</comment>
<feature type="transmembrane region" description="Helical" evidence="2">
    <location>
        <begin position="203"/>
        <end position="222"/>
    </location>
</feature>
<comment type="subcellular location">
    <subcellularLocation>
        <location evidence="1">Cell membrane</location>
    </subcellularLocation>
</comment>
<feature type="transmembrane region" description="Helical" evidence="2">
    <location>
        <begin position="27"/>
        <end position="46"/>
    </location>
</feature>
<gene>
    <name evidence="4" type="ORF">ISU02_06240</name>
</gene>
<organism evidence="4 5">
    <name type="scientific">Fusibacter ferrireducens</name>
    <dbReference type="NCBI Taxonomy" id="2785058"/>
    <lineage>
        <taxon>Bacteria</taxon>
        <taxon>Bacillati</taxon>
        <taxon>Bacillota</taxon>
        <taxon>Clostridia</taxon>
        <taxon>Eubacteriales</taxon>
        <taxon>Eubacteriales Family XII. Incertae Sedis</taxon>
        <taxon>Fusibacter</taxon>
    </lineage>
</organism>
<keyword evidence="5" id="KW-1185">Reference proteome</keyword>
<keyword evidence="1" id="KW-0131">Cell cycle</keyword>
<dbReference type="PIRSF" id="PIRSF003097">
    <property type="entry name" value="FtsX"/>
    <property type="match status" value="1"/>
</dbReference>
<dbReference type="InterPro" id="IPR004513">
    <property type="entry name" value="FtsX"/>
</dbReference>
<evidence type="ECO:0000313" key="5">
    <source>
        <dbReference type="Proteomes" id="UP000614200"/>
    </source>
</evidence>
<reference evidence="4 5" key="1">
    <citation type="submission" date="2020-11" db="EMBL/GenBank/DDBJ databases">
        <title>Fusibacter basophilias sp. nov.</title>
        <authorList>
            <person name="Qiu D."/>
        </authorList>
    </citation>
    <scope>NUCLEOTIDE SEQUENCE [LARGE SCALE GENOMIC DNA]</scope>
    <source>
        <strain evidence="4 5">Q10-2</strain>
    </source>
</reference>
<dbReference type="PANTHER" id="PTHR47755">
    <property type="entry name" value="CELL DIVISION PROTEIN FTSX"/>
    <property type="match status" value="1"/>
</dbReference>
<evidence type="ECO:0000259" key="3">
    <source>
        <dbReference type="Pfam" id="PF18075"/>
    </source>
</evidence>
<evidence type="ECO:0000313" key="4">
    <source>
        <dbReference type="EMBL" id="MBF4692708.1"/>
    </source>
</evidence>
<protein>
    <recommendedName>
        <fullName evidence="1">Cell division protein FtsX</fullName>
    </recommendedName>
</protein>
<keyword evidence="1" id="KW-1003">Cell membrane</keyword>
<keyword evidence="2" id="KW-1133">Transmembrane helix</keyword>
<dbReference type="Proteomes" id="UP000614200">
    <property type="component" value="Unassembled WGS sequence"/>
</dbReference>
<dbReference type="InterPro" id="IPR040690">
    <property type="entry name" value="FtsX_ECD"/>
</dbReference>
<evidence type="ECO:0000256" key="1">
    <source>
        <dbReference type="PIRNR" id="PIRNR003097"/>
    </source>
</evidence>
<feature type="transmembrane region" description="Helical" evidence="2">
    <location>
        <begin position="165"/>
        <end position="191"/>
    </location>
</feature>
<keyword evidence="1" id="KW-0132">Cell division</keyword>
<sequence>MSKQIELCRYFVREAITIFKTNKVSNLLSILSLALIFFIFSVLASGREVGKNFASALSEQAEVSVYYDDALSSEALLQLMDEIKGIEGVKSVQSISEEEAYERMKTVLGEDSTALNYLEMNPFLAFLEIEIDLGQVERIIESISTLENVDTVRDNIDILTGVRRFIQIITFAFAFVSIAMGISTVVLTSHIIRQGIYNNREQITTMTLLGAPASFMIIPYLIEGLWITLSSGLIAMIANMGGIQFLYSRMDSPLPFVPMPKMSQLIGASNGLLIAVALCLGIAGSLFGWYSVKDR</sequence>
<dbReference type="Pfam" id="PF18075">
    <property type="entry name" value="FtsX_ECD"/>
    <property type="match status" value="1"/>
</dbReference>
<name>A0ABR9ZQG7_9FIRM</name>
<accession>A0ABR9ZQG7</accession>
<proteinExistence type="inferred from homology"/>
<comment type="function">
    <text evidence="1">Part of the ABC transporter FtsEX involved in asymmetric cellular division facilitating the initiation of sporulation.</text>
</comment>
<feature type="transmembrane region" description="Helical" evidence="2">
    <location>
        <begin position="268"/>
        <end position="290"/>
    </location>
</feature>